<sequence>MNLRCFTNFWMNSKQQRGQPYKRECL</sequence>
<proteinExistence type="predicted"/>
<dbReference type="EMBL" id="GBXM01059703">
    <property type="protein sequence ID" value="JAH48874.1"/>
    <property type="molecule type" value="Transcribed_RNA"/>
</dbReference>
<protein>
    <submittedName>
        <fullName evidence="1">Uncharacterized protein</fullName>
    </submittedName>
</protein>
<reference evidence="1" key="1">
    <citation type="submission" date="2014-11" db="EMBL/GenBank/DDBJ databases">
        <authorList>
            <person name="Amaro Gonzalez C."/>
        </authorList>
    </citation>
    <scope>NUCLEOTIDE SEQUENCE</scope>
</reference>
<accession>A0A0E9T5H8</accession>
<organism evidence="1">
    <name type="scientific">Anguilla anguilla</name>
    <name type="common">European freshwater eel</name>
    <name type="synonym">Muraena anguilla</name>
    <dbReference type="NCBI Taxonomy" id="7936"/>
    <lineage>
        <taxon>Eukaryota</taxon>
        <taxon>Metazoa</taxon>
        <taxon>Chordata</taxon>
        <taxon>Craniata</taxon>
        <taxon>Vertebrata</taxon>
        <taxon>Euteleostomi</taxon>
        <taxon>Actinopterygii</taxon>
        <taxon>Neopterygii</taxon>
        <taxon>Teleostei</taxon>
        <taxon>Anguilliformes</taxon>
        <taxon>Anguillidae</taxon>
        <taxon>Anguilla</taxon>
    </lineage>
</organism>
<name>A0A0E9T5H8_ANGAN</name>
<dbReference type="AlphaFoldDB" id="A0A0E9T5H8"/>
<reference evidence="1" key="2">
    <citation type="journal article" date="2015" name="Fish Shellfish Immunol.">
        <title>Early steps in the European eel (Anguilla anguilla)-Vibrio vulnificus interaction in the gills: Role of the RtxA13 toxin.</title>
        <authorList>
            <person name="Callol A."/>
            <person name="Pajuelo D."/>
            <person name="Ebbesson L."/>
            <person name="Teles M."/>
            <person name="MacKenzie S."/>
            <person name="Amaro C."/>
        </authorList>
    </citation>
    <scope>NUCLEOTIDE SEQUENCE</scope>
</reference>
<evidence type="ECO:0000313" key="1">
    <source>
        <dbReference type="EMBL" id="JAH48874.1"/>
    </source>
</evidence>